<dbReference type="PANTHER" id="PTHR10039:SF16">
    <property type="entry name" value="GPI INOSITOL-DEACYLASE"/>
    <property type="match status" value="1"/>
</dbReference>
<dbReference type="InterPro" id="IPR056884">
    <property type="entry name" value="NPHP3-like_N"/>
</dbReference>
<evidence type="ECO:0000256" key="2">
    <source>
        <dbReference type="PROSITE-ProRule" id="PRU00023"/>
    </source>
</evidence>
<evidence type="ECO:0000256" key="1">
    <source>
        <dbReference type="ARBA" id="ARBA00022737"/>
    </source>
</evidence>
<dbReference type="PANTHER" id="PTHR10039">
    <property type="entry name" value="AMELOGENIN"/>
    <property type="match status" value="1"/>
</dbReference>
<dbReference type="Pfam" id="PF12796">
    <property type="entry name" value="Ank_2"/>
    <property type="match status" value="1"/>
</dbReference>
<dbReference type="EMBL" id="JAJVCZ030000008">
    <property type="protein sequence ID" value="KAL0256849.1"/>
    <property type="molecule type" value="Genomic_DNA"/>
</dbReference>
<dbReference type="InterPro" id="IPR002110">
    <property type="entry name" value="Ankyrin_rpt"/>
</dbReference>
<dbReference type="Gene3D" id="1.25.40.20">
    <property type="entry name" value="Ankyrin repeat-containing domain"/>
    <property type="match status" value="1"/>
</dbReference>
<dbReference type="SMART" id="SM00248">
    <property type="entry name" value="ANK"/>
    <property type="match status" value="2"/>
</dbReference>
<evidence type="ECO:0000313" key="4">
    <source>
        <dbReference type="EMBL" id="KAL0256849.1"/>
    </source>
</evidence>
<evidence type="ECO:0000313" key="5">
    <source>
        <dbReference type="Proteomes" id="UP001430584"/>
    </source>
</evidence>
<dbReference type="PROSITE" id="PS50088">
    <property type="entry name" value="ANK_REPEAT"/>
    <property type="match status" value="1"/>
</dbReference>
<dbReference type="RefSeq" id="XP_066629878.1">
    <property type="nucleotide sequence ID" value="XM_066779074.1"/>
</dbReference>
<name>A0ABR3C8L3_9PEZI</name>
<dbReference type="PROSITE" id="PS50297">
    <property type="entry name" value="ANK_REP_REGION"/>
    <property type="match status" value="1"/>
</dbReference>
<dbReference type="SUPFAM" id="SSF48403">
    <property type="entry name" value="Ankyrin repeat"/>
    <property type="match status" value="1"/>
</dbReference>
<gene>
    <name evidence="4" type="ORF">SLS55_007658</name>
</gene>
<comment type="caution">
    <text evidence="4">The sequence shown here is derived from an EMBL/GenBank/DDBJ whole genome shotgun (WGS) entry which is preliminary data.</text>
</comment>
<reference evidence="4 5" key="1">
    <citation type="submission" date="2024-02" db="EMBL/GenBank/DDBJ databases">
        <title>De novo assembly and annotation of 12 fungi associated with fruit tree decline syndrome in Ontario, Canada.</title>
        <authorList>
            <person name="Sulman M."/>
            <person name="Ellouze W."/>
            <person name="Ilyukhin E."/>
        </authorList>
    </citation>
    <scope>NUCLEOTIDE SEQUENCE [LARGE SCALE GENOMIC DNA]</scope>
    <source>
        <strain evidence="4 5">FDS-637</strain>
    </source>
</reference>
<organism evidence="4 5">
    <name type="scientific">Diplodia seriata</name>
    <dbReference type="NCBI Taxonomy" id="420778"/>
    <lineage>
        <taxon>Eukaryota</taxon>
        <taxon>Fungi</taxon>
        <taxon>Dikarya</taxon>
        <taxon>Ascomycota</taxon>
        <taxon>Pezizomycotina</taxon>
        <taxon>Dothideomycetes</taxon>
        <taxon>Dothideomycetes incertae sedis</taxon>
        <taxon>Botryosphaeriales</taxon>
        <taxon>Botryosphaeriaceae</taxon>
        <taxon>Diplodia</taxon>
    </lineage>
</organism>
<feature type="repeat" description="ANK" evidence="2">
    <location>
        <begin position="563"/>
        <end position="595"/>
    </location>
</feature>
<dbReference type="GeneID" id="92011743"/>
<evidence type="ECO:0000259" key="3">
    <source>
        <dbReference type="Pfam" id="PF24883"/>
    </source>
</evidence>
<feature type="domain" description="Nephrocystin 3-like N-terminal" evidence="3">
    <location>
        <begin position="185"/>
        <end position="329"/>
    </location>
</feature>
<keyword evidence="1" id="KW-0677">Repeat</keyword>
<sequence length="622" mass="70703">MDVAASIIAVIQISGAVLNLCYEYRRLRKAPQEAKKLIHQLKSLDTLLEGVVSLLEDDETPDEKRFRAIDYLQKSGELESFKASLAELERKLQLPRKLDMLLFPLRARDVESALQEMDRFKETLGIAMGVHQIRRLNVIDENVRSIQASQRDTQQDKCMSEITKWLNSPDPGVNHDKKRNEHMDNTGEWFIAGRSIQQWKQLASSVLWLYGIRIGGKRNEAVAYFYFEFSDLKKRSVDGMIRSLISQLTWTNGKPCAQLQGLFEQHGGRRQAPLSMLLPVLRELLSQFVHVYIVIDALDESDSIEETLSTINTMVNWQIGSLHLFLSSREWEMISGALDAMHTACIKVRVSDELISPDIQSYIRTEVERLPYWSPEIRSAITKSLTEKGSGMFRLVSCQLDLLRKCRKQKNLWQLLDSLPSTLEDMYQRILEAIPPEDRPDTFRALEWLAFSAKPVRLEELPEALAVELADQSGYDATMKDELGEELDEVTWQLMLRLFESKGLPECGNFGVWIATLVPETTIWEIEDATPLYYASSYGVSSVVRRLLGSAYISDLNKLSGRMTSTPLEVAVYRGHLEVVTLLLRAGADPNIGALDGNPLHFAIVYSDRDGTGIISLLLQYQ</sequence>
<keyword evidence="2" id="KW-0040">ANK repeat</keyword>
<proteinExistence type="predicted"/>
<dbReference type="InterPro" id="IPR036770">
    <property type="entry name" value="Ankyrin_rpt-contain_sf"/>
</dbReference>
<dbReference type="Proteomes" id="UP001430584">
    <property type="component" value="Unassembled WGS sequence"/>
</dbReference>
<protein>
    <recommendedName>
        <fullName evidence="3">Nephrocystin 3-like N-terminal domain-containing protein</fullName>
    </recommendedName>
</protein>
<keyword evidence="5" id="KW-1185">Reference proteome</keyword>
<dbReference type="Pfam" id="PF24883">
    <property type="entry name" value="NPHP3_N"/>
    <property type="match status" value="1"/>
</dbReference>
<accession>A0ABR3C8L3</accession>